<gene>
    <name evidence="2" type="ORF">SAV14893_023840</name>
    <name evidence="3" type="ORF">SAV31267_063650</name>
</gene>
<organism evidence="3 4">
    <name type="scientific">Streptomyces avermitilis</name>
    <dbReference type="NCBI Taxonomy" id="33903"/>
    <lineage>
        <taxon>Bacteria</taxon>
        <taxon>Bacillati</taxon>
        <taxon>Actinomycetota</taxon>
        <taxon>Actinomycetes</taxon>
        <taxon>Kitasatosporales</taxon>
        <taxon>Streptomycetaceae</taxon>
        <taxon>Streptomyces</taxon>
    </lineage>
</organism>
<accession>A0A4D4MXI0</accession>
<dbReference type="Proteomes" id="UP000299211">
    <property type="component" value="Unassembled WGS sequence"/>
</dbReference>
<feature type="compositionally biased region" description="Basic and acidic residues" evidence="1">
    <location>
        <begin position="46"/>
        <end position="64"/>
    </location>
</feature>
<protein>
    <submittedName>
        <fullName evidence="3">Uncharacterized protein</fullName>
    </submittedName>
</protein>
<name>A0A4D4MXI0_STRAX</name>
<proteinExistence type="predicted"/>
<sequence length="64" mass="6539">MGGPDGLAPVGVAGTGTLPYADEDIRMKGSPTCDCNSPGSYPQGRTGERDVRTGRDRDGADGVQ</sequence>
<evidence type="ECO:0000313" key="3">
    <source>
        <dbReference type="EMBL" id="GDY76880.1"/>
    </source>
</evidence>
<feature type="region of interest" description="Disordered" evidence="1">
    <location>
        <begin position="1"/>
        <end position="64"/>
    </location>
</feature>
<evidence type="ECO:0000313" key="5">
    <source>
        <dbReference type="Proteomes" id="UP000302139"/>
    </source>
</evidence>
<evidence type="ECO:0000256" key="1">
    <source>
        <dbReference type="SAM" id="MobiDB-lite"/>
    </source>
</evidence>
<dbReference type="EMBL" id="BJHX01000001">
    <property type="protein sequence ID" value="GDY62991.1"/>
    <property type="molecule type" value="Genomic_DNA"/>
</dbReference>
<dbReference type="AlphaFoldDB" id="A0A4D4MXI0"/>
<dbReference type="EMBL" id="BJHY01000001">
    <property type="protein sequence ID" value="GDY76880.1"/>
    <property type="molecule type" value="Genomic_DNA"/>
</dbReference>
<evidence type="ECO:0000313" key="2">
    <source>
        <dbReference type="EMBL" id="GDY62991.1"/>
    </source>
</evidence>
<reference evidence="2 5" key="2">
    <citation type="submission" date="2019-04" db="EMBL/GenBank/DDBJ databases">
        <title>Draft genome sequences of Streptomyces avermitilis NBRC 14893.</title>
        <authorList>
            <person name="Komaki H."/>
            <person name="Tamura T."/>
            <person name="Hosoyama A."/>
        </authorList>
    </citation>
    <scope>NUCLEOTIDE SEQUENCE [LARGE SCALE GENOMIC DNA]</scope>
    <source>
        <strain evidence="2 5">NBRC 14893</strain>
    </source>
</reference>
<reference evidence="3 4" key="1">
    <citation type="submission" date="2019-04" db="EMBL/GenBank/DDBJ databases">
        <title>Draft genome sequences of Streptomyces avermitilis ATCC 31267.</title>
        <authorList>
            <person name="Komaki H."/>
            <person name="Tamura T."/>
            <person name="Hosoyama A."/>
        </authorList>
    </citation>
    <scope>NUCLEOTIDE SEQUENCE [LARGE SCALE GENOMIC DNA]</scope>
    <source>
        <strain evidence="3 4">ATCC 31267</strain>
    </source>
</reference>
<dbReference type="Proteomes" id="UP000302139">
    <property type="component" value="Unassembled WGS sequence"/>
</dbReference>
<evidence type="ECO:0000313" key="4">
    <source>
        <dbReference type="Proteomes" id="UP000299211"/>
    </source>
</evidence>
<comment type="caution">
    <text evidence="3">The sequence shown here is derived from an EMBL/GenBank/DDBJ whole genome shotgun (WGS) entry which is preliminary data.</text>
</comment>